<dbReference type="PATRIC" id="fig|156976.3.peg.1279"/>
<sequence length="119" mass="12949">MTAKKKTAIDILDAALAVQGGPSQLIDLDGVEISLRRNFTGREAREYVEIWRIDKPNESTDIVTKTVELLSDSDDDAKQAFVERLLQEAAPTAGRVLTRMAIVAGLRSEDGNFFPGASA</sequence>
<dbReference type="KEGG" id="crie:AK829_06440"/>
<dbReference type="Proteomes" id="UP000060016">
    <property type="component" value="Chromosome"/>
</dbReference>
<proteinExistence type="predicted"/>
<organism evidence="1 2">
    <name type="scientific">Corynebacterium riegelii</name>
    <dbReference type="NCBI Taxonomy" id="156976"/>
    <lineage>
        <taxon>Bacteria</taxon>
        <taxon>Bacillati</taxon>
        <taxon>Actinomycetota</taxon>
        <taxon>Actinomycetes</taxon>
        <taxon>Mycobacteriales</taxon>
        <taxon>Corynebacteriaceae</taxon>
        <taxon>Corynebacterium</taxon>
    </lineage>
</organism>
<evidence type="ECO:0000313" key="1">
    <source>
        <dbReference type="EMBL" id="AKV58863.1"/>
    </source>
</evidence>
<name>A0A0K1RBU3_9CORY</name>
<accession>A0A0K1RBU3</accession>
<protein>
    <submittedName>
        <fullName evidence="1">Uncharacterized protein</fullName>
    </submittedName>
</protein>
<keyword evidence="2" id="KW-1185">Reference proteome</keyword>
<gene>
    <name evidence="1" type="ORF">AK829_06440</name>
</gene>
<dbReference type="AlphaFoldDB" id="A0A0K1RBU3"/>
<dbReference type="RefSeq" id="WP_052205117.1">
    <property type="nucleotide sequence ID" value="NZ_CP012342.1"/>
</dbReference>
<reference evidence="1 2" key="1">
    <citation type="submission" date="2015-08" db="EMBL/GenBank/DDBJ databases">
        <authorList>
            <person name="Babu N.S."/>
            <person name="Beckwith C.J."/>
            <person name="Beseler K.G."/>
            <person name="Brison A."/>
            <person name="Carone J.V."/>
            <person name="Caskin T.P."/>
            <person name="Diamond M."/>
            <person name="Durham M.E."/>
            <person name="Foxe J.M."/>
            <person name="Go M."/>
            <person name="Henderson B.A."/>
            <person name="Jones I.B."/>
            <person name="McGettigan J.A."/>
            <person name="Micheletti S.J."/>
            <person name="Nasrallah M.E."/>
            <person name="Ortiz D."/>
            <person name="Piller C.R."/>
            <person name="Privatt S.R."/>
            <person name="Schneider S.L."/>
            <person name="Sharp S."/>
            <person name="Smith T.C."/>
            <person name="Stanton J.D."/>
            <person name="Ullery H.E."/>
            <person name="Wilson R.J."/>
            <person name="Serrano M.G."/>
            <person name="Buck G."/>
            <person name="Lee V."/>
            <person name="Wang Y."/>
            <person name="Carvalho R."/>
            <person name="Voegtly L."/>
            <person name="Shi R."/>
            <person name="Duckworth R."/>
            <person name="Johnson A."/>
            <person name="Loviza R."/>
            <person name="Walstead R."/>
            <person name="Shah Z."/>
            <person name="Kiflezghi M."/>
            <person name="Wade K."/>
            <person name="Ball S.L."/>
            <person name="Bradley K.W."/>
            <person name="Asai D.J."/>
            <person name="Bowman C.A."/>
            <person name="Russell D.A."/>
            <person name="Pope W.H."/>
            <person name="Jacobs-Sera D."/>
            <person name="Hendrix R.W."/>
            <person name="Hatfull G.F."/>
        </authorList>
    </citation>
    <scope>NUCLEOTIDE SEQUENCE [LARGE SCALE GENOMIC DNA]</scope>
    <source>
        <strain evidence="1 2">PUDD_83A45</strain>
    </source>
</reference>
<dbReference type="EMBL" id="CP012342">
    <property type="protein sequence ID" value="AKV58863.1"/>
    <property type="molecule type" value="Genomic_DNA"/>
</dbReference>
<evidence type="ECO:0000313" key="2">
    <source>
        <dbReference type="Proteomes" id="UP000060016"/>
    </source>
</evidence>